<sequence>MSAKYTIKVVEDIAAEGVSPSEIEHLLDIAAYAVDRVSPSLARRAEFALSDFRTTKKRGISDFDLTICRVPRSDPEIWSAIFTHHKRRLSVQLSIVKES</sequence>
<organism evidence="1 2">
    <name type="scientific">Brucella pseudintermedia</name>
    <dbReference type="NCBI Taxonomy" id="370111"/>
    <lineage>
        <taxon>Bacteria</taxon>
        <taxon>Pseudomonadati</taxon>
        <taxon>Pseudomonadota</taxon>
        <taxon>Alphaproteobacteria</taxon>
        <taxon>Hyphomicrobiales</taxon>
        <taxon>Brucellaceae</taxon>
        <taxon>Brucella/Ochrobactrum group</taxon>
        <taxon>Brucella</taxon>
    </lineage>
</organism>
<accession>A0ABY5UIR2</accession>
<name>A0ABY5UIR2_9HYPH</name>
<protein>
    <recommendedName>
        <fullName evidence="3">Type II toxin-antitoxin system RelE/ParE family toxin</fullName>
    </recommendedName>
</protein>
<keyword evidence="2" id="KW-1185">Reference proteome</keyword>
<gene>
    <name evidence="1" type="ORF">NIK97_17275</name>
</gene>
<proteinExistence type="predicted"/>
<reference evidence="1" key="1">
    <citation type="submission" date="2022-06" db="EMBL/GenBank/DDBJ databases">
        <title>Complete Genome Sequence of Deoxynivalenol-bioadsorption Ochrobactrum pseudintermedium ASAG-D25.</title>
        <authorList>
            <person name="Wang N."/>
        </authorList>
    </citation>
    <scope>NUCLEOTIDE SEQUENCE</scope>
    <source>
        <strain evidence="1">ASAG-D25</strain>
    </source>
</reference>
<evidence type="ECO:0000313" key="2">
    <source>
        <dbReference type="Proteomes" id="UP001058739"/>
    </source>
</evidence>
<dbReference type="EMBL" id="CP099968">
    <property type="protein sequence ID" value="UWL61650.1"/>
    <property type="molecule type" value="Genomic_DNA"/>
</dbReference>
<evidence type="ECO:0008006" key="3">
    <source>
        <dbReference type="Google" id="ProtNLM"/>
    </source>
</evidence>
<dbReference type="Proteomes" id="UP001058739">
    <property type="component" value="Chromosome 02"/>
</dbReference>
<dbReference type="RefSeq" id="WP_259698084.1">
    <property type="nucleotide sequence ID" value="NZ_CP099968.1"/>
</dbReference>
<evidence type="ECO:0000313" key="1">
    <source>
        <dbReference type="EMBL" id="UWL61650.1"/>
    </source>
</evidence>